<proteinExistence type="predicted"/>
<gene>
    <name evidence="1" type="ORF">GCM10023313_04010</name>
</gene>
<comment type="caution">
    <text evidence="1">The sequence shown here is derived from an EMBL/GenBank/DDBJ whole genome shotgun (WGS) entry which is preliminary data.</text>
</comment>
<dbReference type="SUPFAM" id="SSF46955">
    <property type="entry name" value="Putative DNA-binding domain"/>
    <property type="match status" value="1"/>
</dbReference>
<accession>A0ABP9FIU3</accession>
<dbReference type="PANTHER" id="PTHR34585:SF22">
    <property type="entry name" value="HELIX-TURN-HELIX DOMAIN-CONTAINING PROTEIN"/>
    <property type="match status" value="1"/>
</dbReference>
<evidence type="ECO:0000313" key="1">
    <source>
        <dbReference type="EMBL" id="GAA4904627.1"/>
    </source>
</evidence>
<keyword evidence="2" id="KW-1185">Reference proteome</keyword>
<protein>
    <submittedName>
        <fullName evidence="1">Helix-turn-helix domain-containing protein</fullName>
    </submittedName>
</protein>
<evidence type="ECO:0000313" key="2">
    <source>
        <dbReference type="Proteomes" id="UP001501436"/>
    </source>
</evidence>
<name>A0ABP9FIU3_9SPHI</name>
<dbReference type="InterPro" id="IPR009061">
    <property type="entry name" value="DNA-bd_dom_put_sf"/>
</dbReference>
<organism evidence="1 2">
    <name type="scientific">Mucilaginibacter defluvii</name>
    <dbReference type="NCBI Taxonomy" id="1196019"/>
    <lineage>
        <taxon>Bacteria</taxon>
        <taxon>Pseudomonadati</taxon>
        <taxon>Bacteroidota</taxon>
        <taxon>Sphingobacteriia</taxon>
        <taxon>Sphingobacteriales</taxon>
        <taxon>Sphingobacteriaceae</taxon>
        <taxon>Mucilaginibacter</taxon>
    </lineage>
</organism>
<dbReference type="EMBL" id="BAABJI010000001">
    <property type="protein sequence ID" value="GAA4904627.1"/>
    <property type="molecule type" value="Genomic_DNA"/>
</dbReference>
<dbReference type="PANTHER" id="PTHR34585">
    <property type="match status" value="1"/>
</dbReference>
<dbReference type="Proteomes" id="UP001501436">
    <property type="component" value="Unassembled WGS sequence"/>
</dbReference>
<dbReference type="RefSeq" id="WP_345329254.1">
    <property type="nucleotide sequence ID" value="NZ_BAABJI010000001.1"/>
</dbReference>
<reference evidence="2" key="1">
    <citation type="journal article" date="2019" name="Int. J. Syst. Evol. Microbiol.">
        <title>The Global Catalogue of Microorganisms (GCM) 10K type strain sequencing project: providing services to taxonomists for standard genome sequencing and annotation.</title>
        <authorList>
            <consortium name="The Broad Institute Genomics Platform"/>
            <consortium name="The Broad Institute Genome Sequencing Center for Infectious Disease"/>
            <person name="Wu L."/>
            <person name="Ma J."/>
        </authorList>
    </citation>
    <scope>NUCLEOTIDE SEQUENCE [LARGE SCALE GENOMIC DNA]</scope>
    <source>
        <strain evidence="2">JCM 18283</strain>
    </source>
</reference>
<sequence>MATEIITRDLEAFGEKLMAEIKALMGNFSDGPKKWLKSYQVKNLLKTSDNTLQTLRDNGTIPFTKVGGILYYNNEDINRVLRGEVKSKRIKLVKQTG</sequence>